<sequence length="853" mass="96027">MKALSSILILSLISFVHAVLLSDAFTSKEIINYLYGQLTQFELSNNTLVGVSTSDQLVGIDVKGDNAVHWQIHIHNLGSSKLSTTKEKVYIYNEESHDIYQVDSKNGALNIVTLSASPVHIADAGQGVFVVDSSGRLAYIDHATGSVSKLELEVVETIRVDSNGRFAYVIVNDSRLLKFGKGRVLFDIEFSVGSIKYFKSGIIITENDQVFKLNERKKKFTRIENDSFKNLQVINENFLYSSLDDSIKIISITKKVELVDTLHIKSASRVELLNSPLNDLIVASSSIGVKDVFDLTDFLITKNPNSIKKFTIKLSHSTSHDFLTVHEDKLALLSIDNELNGGLFSLFDGQLIKPITSHYQYYSNSNSYIIINPPESQQTIHQVHEILEVDNKYILTNWLTRVKRHLAELGKFIVSLAKNGITSNESSEDFGFTKYIVFFDDSHQKLVAIKSTGGIAWESVPIHDEFISLDQLDQDRLIAIFHGFVLVFDSSDGSIIERIRNENYTEIVKVRGTAALRGESTILLNSVSEDSFLVEKGENYISGQFIPHGEVTAKQTWKFRFGETIVNMASIDPDSTTSSVGIPLADKSVLYKYLNPNLVSVLTFDKQLKLYLIDGITGNLLHVSAHPEEEIIDLSSVKIVMDDNWIVYSYFINSPRFEQRINVVDLFDKPPMQTSNSVFDRDLSIDSVKTKSFINPERILDIASSKTIYGITTKSIIAITESGQLIEIPKFVLNSRRIDDRVLTRQDYSNDFSVIPYDPILAQPPAINHKYQLDPTGKILIKPTRFESTSVICYFNKCNQFCSVIQPSKSFDILSGSFAKGKLTITVILLFIVFVITKPFVFNKKLNRQWLDR</sequence>
<keyword evidence="8 11" id="KW-1133">Transmembrane helix</keyword>
<dbReference type="GO" id="GO:0072546">
    <property type="term" value="C:EMC complex"/>
    <property type="evidence" value="ECO:0007669"/>
    <property type="project" value="InterPro"/>
</dbReference>
<evidence type="ECO:0000256" key="1">
    <source>
        <dbReference type="ARBA" id="ARBA00004115"/>
    </source>
</evidence>
<evidence type="ECO:0000313" key="14">
    <source>
        <dbReference type="EMBL" id="EGW32026.1"/>
    </source>
</evidence>
<keyword evidence="9 11" id="KW-0472">Membrane</keyword>
<evidence type="ECO:0000256" key="8">
    <source>
        <dbReference type="ARBA" id="ARBA00022989"/>
    </source>
</evidence>
<evidence type="ECO:0000256" key="2">
    <source>
        <dbReference type="ARBA" id="ARBA00007904"/>
    </source>
</evidence>
<keyword evidence="15" id="KW-1185">Reference proteome</keyword>
<evidence type="ECO:0000256" key="9">
    <source>
        <dbReference type="ARBA" id="ARBA00023136"/>
    </source>
</evidence>
<dbReference type="PANTHER" id="PTHR21573:SF0">
    <property type="entry name" value="ER MEMBRANE PROTEIN COMPLEX SUBUNIT 1"/>
    <property type="match status" value="1"/>
</dbReference>
<dbReference type="STRING" id="619300.G3ANU1"/>
<dbReference type="InterPro" id="IPR011678">
    <property type="entry name" value="EMC1_C"/>
</dbReference>
<evidence type="ECO:0000256" key="12">
    <source>
        <dbReference type="SAM" id="SignalP"/>
    </source>
</evidence>
<dbReference type="eggNOG" id="KOG2103">
    <property type="taxonomic scope" value="Eukaryota"/>
</dbReference>
<evidence type="ECO:0000256" key="5">
    <source>
        <dbReference type="ARBA" id="ARBA00022692"/>
    </source>
</evidence>
<dbReference type="InterPro" id="IPR011047">
    <property type="entry name" value="Quinoprotein_ADH-like_sf"/>
</dbReference>
<proteinExistence type="inferred from homology"/>
<evidence type="ECO:0000256" key="6">
    <source>
        <dbReference type="ARBA" id="ARBA00022729"/>
    </source>
</evidence>
<protein>
    <recommendedName>
        <fullName evidence="4">ER membrane protein complex subunit 1</fullName>
    </recommendedName>
</protein>
<reference evidence="14 15" key="1">
    <citation type="journal article" date="2011" name="Proc. Natl. Acad. Sci. U.S.A.">
        <title>Comparative genomics of xylose-fermenting fungi for enhanced biofuel production.</title>
        <authorList>
            <person name="Wohlbach D.J."/>
            <person name="Kuo A."/>
            <person name="Sato T.K."/>
            <person name="Potts K.M."/>
            <person name="Salamov A.A."/>
            <person name="LaButti K.M."/>
            <person name="Sun H."/>
            <person name="Clum A."/>
            <person name="Pangilinan J.L."/>
            <person name="Lindquist E.A."/>
            <person name="Lucas S."/>
            <person name="Lapidus A."/>
            <person name="Jin M."/>
            <person name="Gunawan C."/>
            <person name="Balan V."/>
            <person name="Dale B.E."/>
            <person name="Jeffries T.W."/>
            <person name="Zinkel R."/>
            <person name="Barry K.W."/>
            <person name="Grigoriev I.V."/>
            <person name="Gasch A.P."/>
        </authorList>
    </citation>
    <scope>NUCLEOTIDE SEQUENCE [LARGE SCALE GENOMIC DNA]</scope>
    <source>
        <strain evidence="15">NRRL Y-27907 / 11-Y1</strain>
    </source>
</reference>
<dbReference type="PANTHER" id="PTHR21573">
    <property type="entry name" value="ER MEMBRANE PROTEIN COMPLEX SUBUNIT 1"/>
    <property type="match status" value="1"/>
</dbReference>
<dbReference type="FunCoup" id="G3ANU1">
    <property type="interactions" value="799"/>
</dbReference>
<dbReference type="SUPFAM" id="SSF50998">
    <property type="entry name" value="Quinoprotein alcohol dehydrogenase-like"/>
    <property type="match status" value="1"/>
</dbReference>
<dbReference type="Proteomes" id="UP000000709">
    <property type="component" value="Unassembled WGS sequence"/>
</dbReference>
<comment type="subunit">
    <text evidence="3">Component of the ER membrane protein complex (EMC).</text>
</comment>
<gene>
    <name evidence="14" type="ORF">SPAPADRAFT_50624</name>
</gene>
<feature type="chain" id="PRO_5003442626" description="ER membrane protein complex subunit 1" evidence="12">
    <location>
        <begin position="19"/>
        <end position="853"/>
    </location>
</feature>
<name>G3ANU1_SPAPN</name>
<feature type="domain" description="ER membrane protein complex subunit 1 C-terminal" evidence="13">
    <location>
        <begin position="642"/>
        <end position="850"/>
    </location>
</feature>
<dbReference type="InterPro" id="IPR026895">
    <property type="entry name" value="EMC1"/>
</dbReference>
<keyword evidence="10" id="KW-0325">Glycoprotein</keyword>
<evidence type="ECO:0000256" key="10">
    <source>
        <dbReference type="ARBA" id="ARBA00023180"/>
    </source>
</evidence>
<dbReference type="GO" id="GO:0034975">
    <property type="term" value="P:protein folding in endoplasmic reticulum"/>
    <property type="evidence" value="ECO:0007669"/>
    <property type="project" value="TreeGrafter"/>
</dbReference>
<dbReference type="OMA" id="FQVLNHK"/>
<dbReference type="RefSeq" id="XP_007375302.1">
    <property type="nucleotide sequence ID" value="XM_007375240.1"/>
</dbReference>
<dbReference type="EMBL" id="GL996502">
    <property type="protein sequence ID" value="EGW32026.1"/>
    <property type="molecule type" value="Genomic_DNA"/>
</dbReference>
<evidence type="ECO:0000256" key="7">
    <source>
        <dbReference type="ARBA" id="ARBA00022824"/>
    </source>
</evidence>
<evidence type="ECO:0000256" key="11">
    <source>
        <dbReference type="SAM" id="Phobius"/>
    </source>
</evidence>
<accession>G3ANU1</accession>
<dbReference type="AlphaFoldDB" id="G3ANU1"/>
<evidence type="ECO:0000259" key="13">
    <source>
        <dbReference type="Pfam" id="PF07774"/>
    </source>
</evidence>
<comment type="subcellular location">
    <subcellularLocation>
        <location evidence="1">Endoplasmic reticulum membrane</location>
        <topology evidence="1">Single-pass type I membrane protein</topology>
    </subcellularLocation>
</comment>
<dbReference type="InParanoid" id="G3ANU1"/>
<dbReference type="HOGENOM" id="CLU_320547_0_0_1"/>
<dbReference type="KEGG" id="spaa:SPAPADRAFT_50624"/>
<dbReference type="GeneID" id="18871465"/>
<keyword evidence="5 11" id="KW-0812">Transmembrane</keyword>
<comment type="similarity">
    <text evidence="2">Belongs to the EMC1 family.</text>
</comment>
<evidence type="ECO:0000313" key="15">
    <source>
        <dbReference type="Proteomes" id="UP000000709"/>
    </source>
</evidence>
<feature type="signal peptide" evidence="12">
    <location>
        <begin position="1"/>
        <end position="18"/>
    </location>
</feature>
<feature type="transmembrane region" description="Helical" evidence="11">
    <location>
        <begin position="823"/>
        <end position="841"/>
    </location>
</feature>
<dbReference type="Pfam" id="PF07774">
    <property type="entry name" value="EMC1_C"/>
    <property type="match status" value="1"/>
</dbReference>
<keyword evidence="6 12" id="KW-0732">Signal</keyword>
<evidence type="ECO:0000256" key="3">
    <source>
        <dbReference type="ARBA" id="ARBA00011276"/>
    </source>
</evidence>
<evidence type="ECO:0000256" key="4">
    <source>
        <dbReference type="ARBA" id="ARBA00020824"/>
    </source>
</evidence>
<organism evidence="15">
    <name type="scientific">Spathaspora passalidarum (strain NRRL Y-27907 / 11-Y1)</name>
    <dbReference type="NCBI Taxonomy" id="619300"/>
    <lineage>
        <taxon>Eukaryota</taxon>
        <taxon>Fungi</taxon>
        <taxon>Dikarya</taxon>
        <taxon>Ascomycota</taxon>
        <taxon>Saccharomycotina</taxon>
        <taxon>Pichiomycetes</taxon>
        <taxon>Debaryomycetaceae</taxon>
        <taxon>Spathaspora</taxon>
    </lineage>
</organism>
<keyword evidence="7" id="KW-0256">Endoplasmic reticulum</keyword>
<dbReference type="OrthoDB" id="28092at2759"/>